<keyword evidence="3" id="KW-0813">Transport</keyword>
<dbReference type="InterPro" id="IPR050490">
    <property type="entry name" value="Bact_solute-bd_prot1"/>
</dbReference>
<dbReference type="EMBL" id="SBHX01000022">
    <property type="protein sequence ID" value="RWX32791.1"/>
    <property type="molecule type" value="Genomic_DNA"/>
</dbReference>
<evidence type="ECO:0000256" key="3">
    <source>
        <dbReference type="ARBA" id="ARBA00022448"/>
    </source>
</evidence>
<keyword evidence="5 9" id="KW-0732">Signal</keyword>
<evidence type="ECO:0000256" key="1">
    <source>
        <dbReference type="ARBA" id="ARBA00004418"/>
    </source>
</evidence>
<feature type="signal peptide" evidence="9">
    <location>
        <begin position="1"/>
        <end position="24"/>
    </location>
</feature>
<dbReference type="Pfam" id="PF01547">
    <property type="entry name" value="SBP_bac_1"/>
    <property type="match status" value="1"/>
</dbReference>
<protein>
    <recommendedName>
        <fullName evidence="8">Probable sugar-binding periplasmic protein</fullName>
    </recommendedName>
</protein>
<dbReference type="Gene3D" id="3.40.190.10">
    <property type="entry name" value="Periplasmic binding protein-like II"/>
    <property type="match status" value="2"/>
</dbReference>
<evidence type="ECO:0000256" key="8">
    <source>
        <dbReference type="ARBA" id="ARBA00049753"/>
    </source>
</evidence>
<evidence type="ECO:0000256" key="5">
    <source>
        <dbReference type="ARBA" id="ARBA00022729"/>
    </source>
</evidence>
<evidence type="ECO:0000313" key="10">
    <source>
        <dbReference type="EMBL" id="RWX32791.1"/>
    </source>
</evidence>
<dbReference type="GO" id="GO:0042597">
    <property type="term" value="C:periplasmic space"/>
    <property type="evidence" value="ECO:0007669"/>
    <property type="project" value="UniProtKB-SubCell"/>
</dbReference>
<dbReference type="RefSeq" id="WP_128410350.1">
    <property type="nucleotide sequence ID" value="NZ_CP090090.1"/>
</dbReference>
<dbReference type="SUPFAM" id="SSF53850">
    <property type="entry name" value="Periplasmic binding protein-like II"/>
    <property type="match status" value="1"/>
</dbReference>
<comment type="similarity">
    <text evidence="2">Belongs to the bacterial solute-binding protein 1 family.</text>
</comment>
<feature type="chain" id="PRO_5030093952" description="Probable sugar-binding periplasmic protein" evidence="9">
    <location>
        <begin position="25"/>
        <end position="420"/>
    </location>
</feature>
<gene>
    <name evidence="10" type="ORF">EHI47_10135</name>
</gene>
<evidence type="ECO:0000256" key="9">
    <source>
        <dbReference type="SAM" id="SignalP"/>
    </source>
</evidence>
<comment type="function">
    <text evidence="7">Part of a binding-protein-dependent transport system for a sugar.</text>
</comment>
<evidence type="ECO:0000256" key="4">
    <source>
        <dbReference type="ARBA" id="ARBA00022597"/>
    </source>
</evidence>
<comment type="caution">
    <text evidence="10">The sequence shown here is derived from an EMBL/GenBank/DDBJ whole genome shotgun (WGS) entry which is preliminary data.</text>
</comment>
<dbReference type="Proteomes" id="UP000283817">
    <property type="component" value="Unassembled WGS sequence"/>
</dbReference>
<organism evidence="10 11">
    <name type="scientific">Rhizobium leguminosarum</name>
    <dbReference type="NCBI Taxonomy" id="384"/>
    <lineage>
        <taxon>Bacteria</taxon>
        <taxon>Pseudomonadati</taxon>
        <taxon>Pseudomonadota</taxon>
        <taxon>Alphaproteobacteria</taxon>
        <taxon>Hyphomicrobiales</taxon>
        <taxon>Rhizobiaceae</taxon>
        <taxon>Rhizobium/Agrobacterium group</taxon>
        <taxon>Rhizobium</taxon>
    </lineage>
</organism>
<evidence type="ECO:0000313" key="11">
    <source>
        <dbReference type="Proteomes" id="UP000283817"/>
    </source>
</evidence>
<comment type="subcellular location">
    <subcellularLocation>
        <location evidence="1">Periplasm</location>
    </subcellularLocation>
</comment>
<keyword evidence="6" id="KW-0574">Periplasm</keyword>
<dbReference type="PANTHER" id="PTHR43649:SF28">
    <property type="entry name" value="BINDING PROTEIN COMPONENT OF ABC SUGAR TRANSPORTER-RELATED"/>
    <property type="match status" value="1"/>
</dbReference>
<dbReference type="InterPro" id="IPR006059">
    <property type="entry name" value="SBP"/>
</dbReference>
<sequence>MNRFLTTTAMIALALAGASVSARAADVKEVQMLHWWTSGGEAAALNVLKQDLSKEGFAWKDVPVAGGGGDAAMTALKAMVAAGTYPTASQMLGYTVLDYAQAGVMGDLTETAKKEGWDKSVPAALQKFSVYDGKWVAAPVNVHSVNWLWINKAVMDKIGGTQPKTFDELIALLDKAKAAGVIPLALGGQNWQEATMFDSIVLSTGGPEFYKKAFNDLDEESLKSDTMKKSFDNLATIIKYVDPNFSGRDWNLATAMVIKGDALVQVMGDWAKGEFVAAKKTPDTDFLCYRFPGTDGSVVYNSDMFGMFNVPDDRKAAQVALATATLSKSFQSAFNVVKGSVPARTDVPDTDFDACGKKGIADLKAANEGGTLFGSLAQGYGAPPAIANAYKDVVSKFVHGQIKTSDEAVKQLVQAIDDAR</sequence>
<evidence type="ECO:0000256" key="6">
    <source>
        <dbReference type="ARBA" id="ARBA00022764"/>
    </source>
</evidence>
<evidence type="ECO:0000256" key="7">
    <source>
        <dbReference type="ARBA" id="ARBA00049629"/>
    </source>
</evidence>
<name>A0A444I4M9_RHILE</name>
<keyword evidence="4" id="KW-0762">Sugar transport</keyword>
<proteinExistence type="inferred from homology"/>
<dbReference type="AlphaFoldDB" id="A0A444I4M9"/>
<accession>A0A444I4M9</accession>
<reference evidence="10 11" key="1">
    <citation type="submission" date="2019-01" db="EMBL/GenBank/DDBJ databases">
        <title>RHIZO-ID as a novel technology for direct rhizobia identification.</title>
        <authorList>
            <person name="De Meyer S.E."/>
        </authorList>
    </citation>
    <scope>NUCLEOTIDE SEQUENCE [LARGE SCALE GENOMIC DNA]</scope>
    <source>
        <strain evidence="10 11">WSM448</strain>
    </source>
</reference>
<dbReference type="PANTHER" id="PTHR43649">
    <property type="entry name" value="ARABINOSE-BINDING PROTEIN-RELATED"/>
    <property type="match status" value="1"/>
</dbReference>
<evidence type="ECO:0000256" key="2">
    <source>
        <dbReference type="ARBA" id="ARBA00008520"/>
    </source>
</evidence>